<reference evidence="1 2" key="1">
    <citation type="journal article" date="2018" name="PLoS ONE">
        <title>The draft genome of Kipferlia bialata reveals reductive genome evolution in fornicate parasites.</title>
        <authorList>
            <person name="Tanifuji G."/>
            <person name="Takabayashi S."/>
            <person name="Kume K."/>
            <person name="Takagi M."/>
            <person name="Nakayama T."/>
            <person name="Kamikawa R."/>
            <person name="Inagaki Y."/>
            <person name="Hashimoto T."/>
        </authorList>
    </citation>
    <scope>NUCLEOTIDE SEQUENCE [LARGE SCALE GENOMIC DNA]</scope>
    <source>
        <strain evidence="1">NY0173</strain>
    </source>
</reference>
<dbReference type="OrthoDB" id="671595at2759"/>
<protein>
    <submittedName>
        <fullName evidence="1">Uncharacterized protein</fullName>
    </submittedName>
</protein>
<proteinExistence type="predicted"/>
<name>A0A9K3GQV1_9EUKA</name>
<evidence type="ECO:0000313" key="2">
    <source>
        <dbReference type="Proteomes" id="UP000265618"/>
    </source>
</evidence>
<dbReference type="AlphaFoldDB" id="A0A9K3GQV1"/>
<keyword evidence="2" id="KW-1185">Reference proteome</keyword>
<dbReference type="EMBL" id="BDIP01010200">
    <property type="protein sequence ID" value="GIQ92654.1"/>
    <property type="molecule type" value="Genomic_DNA"/>
</dbReference>
<sequence>CGGLADVLAADAMRGTLSDLFRDSGAGGDVDVDIVPYVFK</sequence>
<organism evidence="1 2">
    <name type="scientific">Kipferlia bialata</name>
    <dbReference type="NCBI Taxonomy" id="797122"/>
    <lineage>
        <taxon>Eukaryota</taxon>
        <taxon>Metamonada</taxon>
        <taxon>Carpediemonas-like organisms</taxon>
        <taxon>Kipferlia</taxon>
    </lineage>
</organism>
<feature type="non-terminal residue" evidence="1">
    <location>
        <position position="1"/>
    </location>
</feature>
<evidence type="ECO:0000313" key="1">
    <source>
        <dbReference type="EMBL" id="GIQ92654.1"/>
    </source>
</evidence>
<comment type="caution">
    <text evidence="1">The sequence shown here is derived from an EMBL/GenBank/DDBJ whole genome shotgun (WGS) entry which is preliminary data.</text>
</comment>
<feature type="non-terminal residue" evidence="1">
    <location>
        <position position="40"/>
    </location>
</feature>
<dbReference type="Proteomes" id="UP000265618">
    <property type="component" value="Unassembled WGS sequence"/>
</dbReference>
<gene>
    <name evidence="1" type="ORF">KIPB_016550</name>
</gene>
<accession>A0A9K3GQV1</accession>